<evidence type="ECO:0000313" key="2">
    <source>
        <dbReference type="Proteomes" id="UP001060085"/>
    </source>
</evidence>
<protein>
    <submittedName>
        <fullName evidence="1">Uncharacterized protein</fullName>
    </submittedName>
</protein>
<dbReference type="Proteomes" id="UP001060085">
    <property type="component" value="Linkage Group LG05"/>
</dbReference>
<accession>A0ACC0AST2</accession>
<organism evidence="1 2">
    <name type="scientific">Catharanthus roseus</name>
    <name type="common">Madagascar periwinkle</name>
    <name type="synonym">Vinca rosea</name>
    <dbReference type="NCBI Taxonomy" id="4058"/>
    <lineage>
        <taxon>Eukaryota</taxon>
        <taxon>Viridiplantae</taxon>
        <taxon>Streptophyta</taxon>
        <taxon>Embryophyta</taxon>
        <taxon>Tracheophyta</taxon>
        <taxon>Spermatophyta</taxon>
        <taxon>Magnoliopsida</taxon>
        <taxon>eudicotyledons</taxon>
        <taxon>Gunneridae</taxon>
        <taxon>Pentapetalae</taxon>
        <taxon>asterids</taxon>
        <taxon>lamiids</taxon>
        <taxon>Gentianales</taxon>
        <taxon>Apocynaceae</taxon>
        <taxon>Rauvolfioideae</taxon>
        <taxon>Vinceae</taxon>
        <taxon>Catharanthinae</taxon>
        <taxon>Catharanthus</taxon>
    </lineage>
</organism>
<reference evidence="2" key="1">
    <citation type="journal article" date="2023" name="Nat. Plants">
        <title>Single-cell RNA sequencing provides a high-resolution roadmap for understanding the multicellular compartmentation of specialized metabolism.</title>
        <authorList>
            <person name="Sun S."/>
            <person name="Shen X."/>
            <person name="Li Y."/>
            <person name="Li Y."/>
            <person name="Wang S."/>
            <person name="Li R."/>
            <person name="Zhang H."/>
            <person name="Shen G."/>
            <person name="Guo B."/>
            <person name="Wei J."/>
            <person name="Xu J."/>
            <person name="St-Pierre B."/>
            <person name="Chen S."/>
            <person name="Sun C."/>
        </authorList>
    </citation>
    <scope>NUCLEOTIDE SEQUENCE [LARGE SCALE GENOMIC DNA]</scope>
</reference>
<gene>
    <name evidence="1" type="ORF">M9H77_23263</name>
</gene>
<dbReference type="EMBL" id="CM044705">
    <property type="protein sequence ID" value="KAI5663940.1"/>
    <property type="molecule type" value="Genomic_DNA"/>
</dbReference>
<sequence>MRNNEAIRGPHIKKGEEYHGMGAISEEERSRDLEEYLCWQSEMDWRFEKCHYHEKEKVLFALHGLKDYASALLDKLTATRRRCGLELVRSWDKLKRVMRRDFVPRNYEKSSHSTRVLEKRPSLDERKLKKKQIVQYLLRLNQGSMNMEEFYKELKHVMRLLRHQGVKEDEPTKIGKFLKVLNKEIAQMVELHSYYDLEKKNLQRGETKKKPVVGNVVVKKGSRGNSLTNKRRKREFNMRTNKVKTMRAPWKNKRVYARMREQVAKVKVT</sequence>
<name>A0ACC0AST2_CATRO</name>
<evidence type="ECO:0000313" key="1">
    <source>
        <dbReference type="EMBL" id="KAI5663940.1"/>
    </source>
</evidence>
<comment type="caution">
    <text evidence="1">The sequence shown here is derived from an EMBL/GenBank/DDBJ whole genome shotgun (WGS) entry which is preliminary data.</text>
</comment>
<keyword evidence="2" id="KW-1185">Reference proteome</keyword>
<proteinExistence type="predicted"/>